<keyword evidence="2" id="KW-1185">Reference proteome</keyword>
<evidence type="ECO:0000313" key="1">
    <source>
        <dbReference type="EMBL" id="MDV2481405.1"/>
    </source>
</evidence>
<comment type="caution">
    <text evidence="1">The sequence shown here is derived from an EMBL/GenBank/DDBJ whole genome shotgun (WGS) entry which is preliminary data.</text>
</comment>
<dbReference type="EMBL" id="WBKO01000001">
    <property type="protein sequence ID" value="MDV2481405.1"/>
    <property type="molecule type" value="Genomic_DNA"/>
</dbReference>
<protein>
    <submittedName>
        <fullName evidence="1">Uncharacterized protein</fullName>
    </submittedName>
</protein>
<accession>A0ABU3X032</accession>
<gene>
    <name evidence="1" type="ORF">F8E02_05170</name>
</gene>
<dbReference type="RefSeq" id="WP_317064423.1">
    <property type="nucleotide sequence ID" value="NZ_WBKO01000001.1"/>
</dbReference>
<name>A0ABU3X032_9EURY</name>
<reference evidence="1 2" key="1">
    <citation type="submission" date="2019-10" db="EMBL/GenBank/DDBJ databases">
        <title>Isolation and characterization of Methanoculleus sp. Wushi-C6 from a hot spring well.</title>
        <authorList>
            <person name="Chen S.-C."/>
            <person name="Lan Z.-H."/>
            <person name="You Y.-T."/>
            <person name="Lai M.-C."/>
        </authorList>
    </citation>
    <scope>NUCLEOTIDE SEQUENCE [LARGE SCALE GENOMIC DNA]</scope>
    <source>
        <strain evidence="1 2">Wushi-C6</strain>
    </source>
</reference>
<sequence length="259" mass="30454">MGLDLGRTNWFDWINLSIGWRNKKQFLKELEEHIGRPLNATEWTSSEDNSSEDELGVRIGSYSTYGIFRLCLSHVNGLLFEFVDSDFERADLSEIEAMKHFDERLRIIPNQIKYANQFLESADSDTIFIPVFFESPFEYNEFFLGSKPAAEIALEEFAKNLEFDLLSPLEEEYTPNPILHYQDMSEEFQRAWTERRVQLDRTLKGLRERTEGAETYSLLFGELELMATQYWDPIATSKNVARKFYQYFKELPLACVELR</sequence>
<proteinExistence type="predicted"/>
<dbReference type="Proteomes" id="UP001281203">
    <property type="component" value="Unassembled WGS sequence"/>
</dbReference>
<evidence type="ECO:0000313" key="2">
    <source>
        <dbReference type="Proteomes" id="UP001281203"/>
    </source>
</evidence>
<organism evidence="1 2">
    <name type="scientific">Methanoculleus caldifontis</name>
    <dbReference type="NCBI Taxonomy" id="2651577"/>
    <lineage>
        <taxon>Archaea</taxon>
        <taxon>Methanobacteriati</taxon>
        <taxon>Methanobacteriota</taxon>
        <taxon>Stenosarchaea group</taxon>
        <taxon>Methanomicrobia</taxon>
        <taxon>Methanomicrobiales</taxon>
        <taxon>Methanomicrobiaceae</taxon>
        <taxon>Methanoculleus</taxon>
    </lineage>
</organism>